<proteinExistence type="predicted"/>
<dbReference type="Proteomes" id="UP001489004">
    <property type="component" value="Unassembled WGS sequence"/>
</dbReference>
<keyword evidence="3" id="KW-0677">Repeat</keyword>
<dbReference type="GO" id="GO:0005198">
    <property type="term" value="F:structural molecule activity"/>
    <property type="evidence" value="ECO:0007669"/>
    <property type="project" value="TreeGrafter"/>
</dbReference>
<dbReference type="Gene3D" id="1.20.940.10">
    <property type="entry name" value="Functional domain of the splicing factor Prp18"/>
    <property type="match status" value="1"/>
</dbReference>
<reference evidence="5 6" key="1">
    <citation type="journal article" date="2024" name="Nat. Commun.">
        <title>Phylogenomics reveals the evolutionary origins of lichenization in chlorophyte algae.</title>
        <authorList>
            <person name="Puginier C."/>
            <person name="Libourel C."/>
            <person name="Otte J."/>
            <person name="Skaloud P."/>
            <person name="Haon M."/>
            <person name="Grisel S."/>
            <person name="Petersen M."/>
            <person name="Berrin J.G."/>
            <person name="Delaux P.M."/>
            <person name="Dal Grande F."/>
            <person name="Keller J."/>
        </authorList>
    </citation>
    <scope>NUCLEOTIDE SEQUENCE [LARGE SCALE GENOMIC DNA]</scope>
    <source>
        <strain evidence="5 6">SAG 2043</strain>
    </source>
</reference>
<keyword evidence="6" id="KW-1185">Reference proteome</keyword>
<evidence type="ECO:0000256" key="1">
    <source>
        <dbReference type="ARBA" id="ARBA00022448"/>
    </source>
</evidence>
<organism evidence="5 6">
    <name type="scientific">[Myrmecia] bisecta</name>
    <dbReference type="NCBI Taxonomy" id="41462"/>
    <lineage>
        <taxon>Eukaryota</taxon>
        <taxon>Viridiplantae</taxon>
        <taxon>Chlorophyta</taxon>
        <taxon>core chlorophytes</taxon>
        <taxon>Trebouxiophyceae</taxon>
        <taxon>Trebouxiales</taxon>
        <taxon>Trebouxiaceae</taxon>
        <taxon>Myrmecia</taxon>
    </lineage>
</organism>
<evidence type="ECO:0000313" key="5">
    <source>
        <dbReference type="EMBL" id="KAK9829201.1"/>
    </source>
</evidence>
<keyword evidence="2" id="KW-0853">WD repeat</keyword>
<accession>A0AAW1R5T5</accession>
<name>A0AAW1R5T5_9CHLO</name>
<dbReference type="InterPro" id="IPR040251">
    <property type="entry name" value="SEC31-like"/>
</dbReference>
<dbReference type="PANTHER" id="PTHR13923">
    <property type="entry name" value="SEC31-RELATED PROTEIN"/>
    <property type="match status" value="1"/>
</dbReference>
<dbReference type="EMBL" id="JALJOR010000001">
    <property type="protein sequence ID" value="KAK9829201.1"/>
    <property type="molecule type" value="Genomic_DNA"/>
</dbReference>
<feature type="compositionally biased region" description="Pro residues" evidence="4">
    <location>
        <begin position="69"/>
        <end position="78"/>
    </location>
</feature>
<dbReference type="GO" id="GO:0090110">
    <property type="term" value="P:COPII-coated vesicle cargo loading"/>
    <property type="evidence" value="ECO:0007669"/>
    <property type="project" value="TreeGrafter"/>
</dbReference>
<dbReference type="GO" id="GO:0007029">
    <property type="term" value="P:endoplasmic reticulum organization"/>
    <property type="evidence" value="ECO:0007669"/>
    <property type="project" value="TreeGrafter"/>
</dbReference>
<dbReference type="AlphaFoldDB" id="A0AAW1R5T5"/>
<feature type="compositionally biased region" description="Low complexity" evidence="4">
    <location>
        <begin position="46"/>
        <end position="68"/>
    </location>
</feature>
<gene>
    <name evidence="5" type="ORF">WJX72_004462</name>
</gene>
<dbReference type="PANTHER" id="PTHR13923:SF11">
    <property type="entry name" value="SECRETORY 31, ISOFORM D"/>
    <property type="match status" value="1"/>
</dbReference>
<evidence type="ECO:0000256" key="4">
    <source>
        <dbReference type="SAM" id="MobiDB-lite"/>
    </source>
</evidence>
<protein>
    <submittedName>
        <fullName evidence="5">Uncharacterized protein</fullName>
    </submittedName>
</protein>
<feature type="compositionally biased region" description="Low complexity" evidence="4">
    <location>
        <begin position="18"/>
        <end position="34"/>
    </location>
</feature>
<sequence length="200" mass="21204">MRPELQDGEPLFVPKTSPAPTQQAPPCACLQATPMFVPKTSPAPTPTAAAAPPQHFAPAPQQMQQIPQPAAPAPPPPPPALTGPLANINIMNVDTSQVEPALRPVVKSLGGLFSYCAATARVSPASQAPGKKREMEDNSKRLGQLFWKLNSRDVSLGVQQKLLQLCAAMDAGCSVHRGTLVQIITQSSYQRKSSRSGRGE</sequence>
<feature type="region of interest" description="Disordered" evidence="4">
    <location>
        <begin position="1"/>
        <end position="78"/>
    </location>
</feature>
<evidence type="ECO:0000256" key="2">
    <source>
        <dbReference type="ARBA" id="ARBA00022574"/>
    </source>
</evidence>
<evidence type="ECO:0000313" key="6">
    <source>
        <dbReference type="Proteomes" id="UP001489004"/>
    </source>
</evidence>
<comment type="caution">
    <text evidence="5">The sequence shown here is derived from an EMBL/GenBank/DDBJ whole genome shotgun (WGS) entry which is preliminary data.</text>
</comment>
<dbReference type="GO" id="GO:0070971">
    <property type="term" value="C:endoplasmic reticulum exit site"/>
    <property type="evidence" value="ECO:0007669"/>
    <property type="project" value="TreeGrafter"/>
</dbReference>
<dbReference type="GO" id="GO:0030127">
    <property type="term" value="C:COPII vesicle coat"/>
    <property type="evidence" value="ECO:0007669"/>
    <property type="project" value="TreeGrafter"/>
</dbReference>
<keyword evidence="1" id="KW-0813">Transport</keyword>
<evidence type="ECO:0000256" key="3">
    <source>
        <dbReference type="ARBA" id="ARBA00022737"/>
    </source>
</evidence>